<accession>A0A803VYR4</accession>
<dbReference type="Proteomes" id="UP000016665">
    <property type="component" value="Chromosome 6"/>
</dbReference>
<name>A0A803VYR4_FICAL</name>
<reference evidence="1" key="3">
    <citation type="submission" date="2025-09" db="UniProtKB">
        <authorList>
            <consortium name="Ensembl"/>
        </authorList>
    </citation>
    <scope>IDENTIFICATION</scope>
</reference>
<dbReference type="AlphaFoldDB" id="A0A803VYR4"/>
<organism evidence="1 2">
    <name type="scientific">Ficedula albicollis</name>
    <name type="common">Collared flycatcher</name>
    <name type="synonym">Muscicapa albicollis</name>
    <dbReference type="NCBI Taxonomy" id="59894"/>
    <lineage>
        <taxon>Eukaryota</taxon>
        <taxon>Metazoa</taxon>
        <taxon>Chordata</taxon>
        <taxon>Craniata</taxon>
        <taxon>Vertebrata</taxon>
        <taxon>Euteleostomi</taxon>
        <taxon>Archelosauria</taxon>
        <taxon>Archosauria</taxon>
        <taxon>Dinosauria</taxon>
        <taxon>Saurischia</taxon>
        <taxon>Theropoda</taxon>
        <taxon>Coelurosauria</taxon>
        <taxon>Aves</taxon>
        <taxon>Neognathae</taxon>
        <taxon>Neoaves</taxon>
        <taxon>Telluraves</taxon>
        <taxon>Australaves</taxon>
        <taxon>Passeriformes</taxon>
        <taxon>Muscicapidae</taxon>
        <taxon>Ficedula</taxon>
    </lineage>
</organism>
<sequence length="86" mass="9189">SYGPVTSSLIAWNHPHFPASAGEWLSAAPPCAEGHMELFFPPRSLPAFPRAILPGRDAHPLWSGIAPHPSVLEALPALSSAQHCLF</sequence>
<dbReference type="Ensembl" id="ENSFALT00000025541.1">
    <property type="protein sequence ID" value="ENSFALP00000027870.1"/>
    <property type="gene ID" value="ENSFALG00000026261.1"/>
</dbReference>
<protein>
    <submittedName>
        <fullName evidence="1">Uncharacterized protein</fullName>
    </submittedName>
</protein>
<reference evidence="1 2" key="1">
    <citation type="journal article" date="2012" name="Nature">
        <title>The genomic landscape of species divergence in Ficedula flycatchers.</title>
        <authorList>
            <person name="Ellegren H."/>
            <person name="Smeds L."/>
            <person name="Burri R."/>
            <person name="Olason P.I."/>
            <person name="Backstrom N."/>
            <person name="Kawakami T."/>
            <person name="Kunstner A."/>
            <person name="Makinen H."/>
            <person name="Nadachowska-Brzyska K."/>
            <person name="Qvarnstrom A."/>
            <person name="Uebbing S."/>
            <person name="Wolf J.B."/>
        </authorList>
    </citation>
    <scope>NUCLEOTIDE SEQUENCE [LARGE SCALE GENOMIC DNA]</scope>
</reference>
<reference evidence="1" key="2">
    <citation type="submission" date="2025-08" db="UniProtKB">
        <authorList>
            <consortium name="Ensembl"/>
        </authorList>
    </citation>
    <scope>IDENTIFICATION</scope>
</reference>
<keyword evidence="2" id="KW-1185">Reference proteome</keyword>
<evidence type="ECO:0000313" key="1">
    <source>
        <dbReference type="Ensembl" id="ENSFALP00000027870.1"/>
    </source>
</evidence>
<evidence type="ECO:0000313" key="2">
    <source>
        <dbReference type="Proteomes" id="UP000016665"/>
    </source>
</evidence>
<proteinExistence type="predicted"/>